<feature type="chain" id="PRO_5020907649" evidence="1">
    <location>
        <begin position="29"/>
        <end position="278"/>
    </location>
</feature>
<dbReference type="EMBL" id="CP035467">
    <property type="protein sequence ID" value="QCW84361.1"/>
    <property type="molecule type" value="Genomic_DNA"/>
</dbReference>
<reference evidence="3" key="1">
    <citation type="journal article" date="2019" name="J. Bacteriol.">
        <title>A Mutagenic Screen Identifies a TonB-Dependent Receptor Required for the Lanthanide Metal Switch in the Type I Methanotroph 'Methylotuvimicrobium buryatense' 5GB1C.</title>
        <authorList>
            <person name="Groom J.D."/>
            <person name="Ford S.M."/>
            <person name="Pesesky M.W."/>
            <person name="Lidstrom M.E."/>
        </authorList>
    </citation>
    <scope>NUCLEOTIDE SEQUENCE [LARGE SCALE GENOMIC DNA]</scope>
    <source>
        <strain evidence="3">5GB1C</strain>
    </source>
</reference>
<gene>
    <name evidence="2" type="ORF">EQU24_20585</name>
</gene>
<evidence type="ECO:0000256" key="1">
    <source>
        <dbReference type="SAM" id="SignalP"/>
    </source>
</evidence>
<evidence type="ECO:0000313" key="2">
    <source>
        <dbReference type="EMBL" id="QCW84361.1"/>
    </source>
</evidence>
<dbReference type="KEGG" id="mbur:EQU24_20585"/>
<protein>
    <submittedName>
        <fullName evidence="2">Uncharacterized protein</fullName>
    </submittedName>
</protein>
<name>A0A4P9UVA1_METBY</name>
<keyword evidence="3" id="KW-1185">Reference proteome</keyword>
<sequence>MKTLQHNKIAIALFASALTLGIGGAAFAEEITVVENPVVYHSDNWQSGNAGAECKQIGDYVYSYKWNEEEAGNCPTFTFVKPDGTTECEGAPNGSETANFYDLDGNLVHSNTITISDSNGQIFDWSSSPNGIGAVIVKAGTGANVWFYDPQAMSDTRLYGYGNKDISHVTFCWNPDDAQDDGQWCSPGYWRQEHHYDSWAVTGYAPSDLFSVALGYYPKLSKLGVRDGATANPTLGQVLNAPQYYGGDAFNAVGDLLSGAHPDVNFSGERVEDSCPLD</sequence>
<proteinExistence type="predicted"/>
<accession>A0A4P9UVA1</accession>
<dbReference type="RefSeq" id="WP_017841752.1">
    <property type="nucleotide sequence ID" value="NZ_CP035467.1"/>
</dbReference>
<dbReference type="Proteomes" id="UP000305881">
    <property type="component" value="Chromosome"/>
</dbReference>
<evidence type="ECO:0000313" key="3">
    <source>
        <dbReference type="Proteomes" id="UP000305881"/>
    </source>
</evidence>
<organism evidence="2 3">
    <name type="scientific">Methylotuvimicrobium buryatense</name>
    <name type="common">Methylomicrobium buryatense</name>
    <dbReference type="NCBI Taxonomy" id="95641"/>
    <lineage>
        <taxon>Bacteria</taxon>
        <taxon>Pseudomonadati</taxon>
        <taxon>Pseudomonadota</taxon>
        <taxon>Gammaproteobacteria</taxon>
        <taxon>Methylococcales</taxon>
        <taxon>Methylococcaceae</taxon>
        <taxon>Methylotuvimicrobium</taxon>
    </lineage>
</organism>
<dbReference type="OrthoDB" id="5574269at2"/>
<feature type="signal peptide" evidence="1">
    <location>
        <begin position="1"/>
        <end position="28"/>
    </location>
</feature>
<dbReference type="AlphaFoldDB" id="A0A4P9UVA1"/>
<keyword evidence="1" id="KW-0732">Signal</keyword>